<evidence type="ECO:0000313" key="2">
    <source>
        <dbReference type="EMBL" id="OUO05235.1"/>
    </source>
</evidence>
<dbReference type="AlphaFoldDB" id="A0A9Q5SRT8"/>
<proteinExistence type="predicted"/>
<name>A0A9Q5SRT8_9BACT</name>
<reference evidence="3" key="1">
    <citation type="submission" date="2017-04" db="EMBL/GenBank/DDBJ databases">
        <title>Function of individual gut microbiota members based on whole genome sequencing of pure cultures obtained from chicken caecum.</title>
        <authorList>
            <person name="Medvecky M."/>
            <person name="Cejkova D."/>
            <person name="Polansky O."/>
            <person name="Karasova D."/>
            <person name="Kubasova T."/>
            <person name="Cizek A."/>
            <person name="Rychlik I."/>
        </authorList>
    </citation>
    <scope>NUCLEOTIDE SEQUENCE [LARGE SCALE GENOMIC DNA]</scope>
    <source>
        <strain evidence="3">An42</strain>
    </source>
</reference>
<protein>
    <recommendedName>
        <fullName evidence="4">Type II toxin-antitoxin system RelE/ParE family toxin</fullName>
    </recommendedName>
</protein>
<evidence type="ECO:0000256" key="1">
    <source>
        <dbReference type="ARBA" id="ARBA00022649"/>
    </source>
</evidence>
<evidence type="ECO:0000313" key="3">
    <source>
        <dbReference type="Proteomes" id="UP000195975"/>
    </source>
</evidence>
<evidence type="ECO:0008006" key="4">
    <source>
        <dbReference type="Google" id="ProtNLM"/>
    </source>
</evidence>
<organism evidence="2 3">
    <name type="scientific">Parabacteroides johnsonii</name>
    <dbReference type="NCBI Taxonomy" id="387661"/>
    <lineage>
        <taxon>Bacteria</taxon>
        <taxon>Pseudomonadati</taxon>
        <taxon>Bacteroidota</taxon>
        <taxon>Bacteroidia</taxon>
        <taxon>Bacteroidales</taxon>
        <taxon>Tannerellaceae</taxon>
        <taxon>Parabacteroides</taxon>
    </lineage>
</organism>
<dbReference type="Pfam" id="PF05016">
    <property type="entry name" value="ParE_toxin"/>
    <property type="match status" value="1"/>
</dbReference>
<sequence>MEIRSSKLFKQQVTDLVCYLKVTFGKRIAFRVKSEIEKKVFLLKLFPNMGTVEPLLEEEPLVYRYLVIKHNKILYTVEENYIFIHLLWDCRQDPGHLMELIKDVD</sequence>
<dbReference type="Proteomes" id="UP000195975">
    <property type="component" value="Unassembled WGS sequence"/>
</dbReference>
<dbReference type="EMBL" id="NFIJ01000008">
    <property type="protein sequence ID" value="OUO05235.1"/>
    <property type="molecule type" value="Genomic_DNA"/>
</dbReference>
<dbReference type="RefSeq" id="WP_008152813.1">
    <property type="nucleotide sequence ID" value="NZ_CAJLBM010000025.1"/>
</dbReference>
<accession>A0A9Q5SRT8</accession>
<dbReference type="InterPro" id="IPR007712">
    <property type="entry name" value="RelE/ParE_toxin"/>
</dbReference>
<comment type="caution">
    <text evidence="2">The sequence shown here is derived from an EMBL/GenBank/DDBJ whole genome shotgun (WGS) entry which is preliminary data.</text>
</comment>
<gene>
    <name evidence="2" type="ORF">B5F96_09345</name>
</gene>
<keyword evidence="1" id="KW-1277">Toxin-antitoxin system</keyword>
<dbReference type="Gene3D" id="3.30.2310.20">
    <property type="entry name" value="RelE-like"/>
    <property type="match status" value="1"/>
</dbReference>
<dbReference type="InterPro" id="IPR035093">
    <property type="entry name" value="RelE/ParE_toxin_dom_sf"/>
</dbReference>
<dbReference type="GeneID" id="93410194"/>